<evidence type="ECO:0000256" key="1">
    <source>
        <dbReference type="SAM" id="MobiDB-lite"/>
    </source>
</evidence>
<evidence type="ECO:0000313" key="2">
    <source>
        <dbReference type="EMBL" id="MBS2962238.1"/>
    </source>
</evidence>
<dbReference type="Proteomes" id="UP000677913">
    <property type="component" value="Unassembled WGS sequence"/>
</dbReference>
<keyword evidence="3" id="KW-1185">Reference proteome</keyword>
<name>A0A8J7WJ36_9ACTN</name>
<accession>A0A8J7WJ36</accession>
<comment type="caution">
    <text evidence="2">The sequence shown here is derived from an EMBL/GenBank/DDBJ whole genome shotgun (WGS) entry which is preliminary data.</text>
</comment>
<feature type="region of interest" description="Disordered" evidence="1">
    <location>
        <begin position="1"/>
        <end position="35"/>
    </location>
</feature>
<proteinExistence type="predicted"/>
<sequence length="73" mass="7844">MEHERTNTPQADEAGEAGGSAEDVDPQELLNDSRRAIASVRRQAVRLLENERGFTGQGHGADGEPSTDQEPGE</sequence>
<protein>
    <submittedName>
        <fullName evidence="2">Uncharacterized protein</fullName>
    </submittedName>
</protein>
<organism evidence="2 3">
    <name type="scientific">Actinocrinis puniceicyclus</name>
    <dbReference type="NCBI Taxonomy" id="977794"/>
    <lineage>
        <taxon>Bacteria</taxon>
        <taxon>Bacillati</taxon>
        <taxon>Actinomycetota</taxon>
        <taxon>Actinomycetes</taxon>
        <taxon>Catenulisporales</taxon>
        <taxon>Actinospicaceae</taxon>
        <taxon>Actinocrinis</taxon>
    </lineage>
</organism>
<evidence type="ECO:0000313" key="3">
    <source>
        <dbReference type="Proteomes" id="UP000677913"/>
    </source>
</evidence>
<reference evidence="2" key="1">
    <citation type="submission" date="2021-04" db="EMBL/GenBank/DDBJ databases">
        <title>Genome based classification of Actinospica acidithermotolerans sp. nov., an actinobacterium isolated from an Indonesian hot spring.</title>
        <authorList>
            <person name="Kusuma A.B."/>
            <person name="Putra K.E."/>
            <person name="Nafisah S."/>
            <person name="Loh J."/>
            <person name="Nouioui I."/>
            <person name="Goodfellow M."/>
        </authorList>
    </citation>
    <scope>NUCLEOTIDE SEQUENCE</scope>
    <source>
        <strain evidence="2">DSM 45618</strain>
    </source>
</reference>
<dbReference type="AlphaFoldDB" id="A0A8J7WJ36"/>
<feature type="region of interest" description="Disordered" evidence="1">
    <location>
        <begin position="48"/>
        <end position="73"/>
    </location>
</feature>
<gene>
    <name evidence="2" type="ORF">KGA66_04220</name>
</gene>
<dbReference type="EMBL" id="JAGSXH010000009">
    <property type="protein sequence ID" value="MBS2962238.1"/>
    <property type="molecule type" value="Genomic_DNA"/>
</dbReference>